<keyword evidence="5" id="KW-1185">Reference proteome</keyword>
<dbReference type="RefSeq" id="WP_190420578.1">
    <property type="nucleotide sequence ID" value="NZ_JAMPKK010000003.1"/>
</dbReference>
<evidence type="ECO:0000259" key="3">
    <source>
        <dbReference type="PROSITE" id="PS51272"/>
    </source>
</evidence>
<dbReference type="EMBL" id="JAMPKK010000003">
    <property type="protein sequence ID" value="MEP0863391.1"/>
    <property type="molecule type" value="Genomic_DNA"/>
</dbReference>
<dbReference type="InterPro" id="IPR051465">
    <property type="entry name" value="Cell_Envelope_Struct_Comp"/>
</dbReference>
<feature type="domain" description="SLH" evidence="3">
    <location>
        <begin position="408"/>
        <end position="471"/>
    </location>
</feature>
<dbReference type="PROSITE" id="PS51272">
    <property type="entry name" value="SLH"/>
    <property type="match status" value="3"/>
</dbReference>
<reference evidence="4 5" key="1">
    <citation type="submission" date="2022-04" db="EMBL/GenBank/DDBJ databases">
        <title>Positive selection, recombination, and allopatry shape intraspecific diversity of widespread and dominant cyanobacteria.</title>
        <authorList>
            <person name="Wei J."/>
            <person name="Shu W."/>
            <person name="Hu C."/>
        </authorList>
    </citation>
    <scope>NUCLEOTIDE SEQUENCE [LARGE SCALE GENOMIC DNA]</scope>
    <source>
        <strain evidence="4 5">GB2-A5</strain>
    </source>
</reference>
<comment type="caution">
    <text evidence="4">The sequence shown here is derived from an EMBL/GenBank/DDBJ whole genome shotgun (WGS) entry which is preliminary data.</text>
</comment>
<feature type="domain" description="SLH" evidence="3">
    <location>
        <begin position="472"/>
        <end position="530"/>
    </location>
</feature>
<organism evidence="4 5">
    <name type="scientific">Funiculus sociatus GB2-A5</name>
    <dbReference type="NCBI Taxonomy" id="2933946"/>
    <lineage>
        <taxon>Bacteria</taxon>
        <taxon>Bacillati</taxon>
        <taxon>Cyanobacteriota</taxon>
        <taxon>Cyanophyceae</taxon>
        <taxon>Coleofasciculales</taxon>
        <taxon>Coleofasciculaceae</taxon>
        <taxon>Funiculus</taxon>
    </lineage>
</organism>
<name>A0ABV0JL16_9CYAN</name>
<keyword evidence="2" id="KW-0732">Signal</keyword>
<protein>
    <submittedName>
        <fullName evidence="4">S-layer homology domain-containing protein</fullName>
    </submittedName>
</protein>
<proteinExistence type="predicted"/>
<dbReference type="PANTHER" id="PTHR43308">
    <property type="entry name" value="OUTER MEMBRANE PROTEIN ALPHA-RELATED"/>
    <property type="match status" value="1"/>
</dbReference>
<dbReference type="Pfam" id="PF00395">
    <property type="entry name" value="SLH"/>
    <property type="match status" value="2"/>
</dbReference>
<feature type="chain" id="PRO_5046670668" evidence="2">
    <location>
        <begin position="28"/>
        <end position="677"/>
    </location>
</feature>
<feature type="compositionally biased region" description="Polar residues" evidence="1">
    <location>
        <begin position="652"/>
        <end position="661"/>
    </location>
</feature>
<evidence type="ECO:0000256" key="1">
    <source>
        <dbReference type="SAM" id="MobiDB-lite"/>
    </source>
</evidence>
<feature type="domain" description="SLH" evidence="3">
    <location>
        <begin position="533"/>
        <end position="597"/>
    </location>
</feature>
<feature type="signal peptide" evidence="2">
    <location>
        <begin position="1"/>
        <end position="27"/>
    </location>
</feature>
<evidence type="ECO:0000313" key="4">
    <source>
        <dbReference type="EMBL" id="MEP0863391.1"/>
    </source>
</evidence>
<accession>A0ABV0JL16</accession>
<evidence type="ECO:0000313" key="5">
    <source>
        <dbReference type="Proteomes" id="UP001442494"/>
    </source>
</evidence>
<dbReference type="Proteomes" id="UP001442494">
    <property type="component" value="Unassembled WGS sequence"/>
</dbReference>
<dbReference type="PANTHER" id="PTHR43308:SF5">
    <property type="entry name" value="S-LAYER PROTEIN _ PEPTIDOGLYCAN ENDO-BETA-N-ACETYLGLUCOSAMINIDASE"/>
    <property type="match status" value="1"/>
</dbReference>
<gene>
    <name evidence="4" type="ORF">NDI37_02785</name>
</gene>
<dbReference type="InterPro" id="IPR001119">
    <property type="entry name" value="SLH_dom"/>
</dbReference>
<feature type="region of interest" description="Disordered" evidence="1">
    <location>
        <begin position="603"/>
        <end position="677"/>
    </location>
</feature>
<evidence type="ECO:0000256" key="2">
    <source>
        <dbReference type="SAM" id="SignalP"/>
    </source>
</evidence>
<sequence length="677" mass="72741">MNRSSFAFLGSMVLAATSLSIATTASALPSEITQAGKSGEQILVQQPAVSPAEEEAVELPKPVADAVLKDIVQRTGVENSTLRVLQVARQTWSNGCLGITTAGVACTEATVPGWVVLVANAQTKDLWIYRANESGSLVKWDEAATKTLTARLRTETTTQERTTTEQRTTSTQPSTVAVSQSAGFSLTVLQPAGTLSDVIARVSLKEKQSNSYTQEKYLGDFKYKIKQKAKFVQGVKPGDRVVVRLYNLQNSLIGYSEFELLSENAAVNLILPPNPSQVRVVRTVYGIDANADGNIDSGTTVYNYYTQINSQERVTFLSSVEQLNLSSFQLSGVSASAATNVYPTSFTSGEYALASQTMSAYSSSLAAVLTSIPGKLVQVVDVGAGNAIYQVSQLLSQYQQVAAAAQTVQTSFVDVPQGHWAKGFIAELASLEIIEGFPDGRFRPDQPVTRAQFAAMIRKAFEKNKVRNAIAFRDVSSNYWAYTAIREAYEMGFLSASGNQFNPTQNLSRLDILVALAKGMNYSSATTTTETLLQAYSDASTIPSSDRSLIAAATERGLVVNYPDIKLLKPNEVATRADVSAFLYQALVSSGKASNITSPYVVGEEATPQPTQVREVEQTPGNNRQVDDRDRTNQRQNCNQGVGNGPEGCDPGNSNRNQPSNDEGAGAAPGNPGRQGK</sequence>
<feature type="region of interest" description="Disordered" evidence="1">
    <location>
        <begin position="153"/>
        <end position="174"/>
    </location>
</feature>